<sequence>MSTKNILSISLSFVGLLVGAGFATGQEVVQYFTSFGLSGVWGIIVAGIVMTLAGTVFLQLGSYFHASEHNQVFREVTHPIVSKCLDVAVILTLFAVGFVMLAGAGSNLEQQFGWSAWVGSLLMLVMVMGVGMLDVNKVSQVIGMLTPTIIIAVLGVGIYTLMNMPADPGAAIAASAEIESPISNWLVSALNYNGLALILAVSMSLVIGGDNISPREAGWGGVVGGSLYAVLMGIAGFTLLMNTDMLGDSDIPMLTLVDSIHPVLGVIMAIIIYLMIFNTAIGMFYALGKRLSAGHEDRYRPIFLAGCLAGFAVSFAGFKTLMQYVYPVLGYIGFILVVILAVAWLRSLGQIRDEGMRRERIRALMHLKLHPDKEYDAARYDDEIGQHIVDSNMEDETLYEDLATEVAESLDGDEEVDFDKGEWEENRNEATYYTEREAVETDRSEEEIKAWIEETGATGDPEEDEELPAESGEAKPFTPNSK</sequence>
<feature type="region of interest" description="Disordered" evidence="1">
    <location>
        <begin position="420"/>
        <end position="482"/>
    </location>
</feature>
<organism evidence="3 4">
    <name type="scientific">Corynebacterium accolens</name>
    <dbReference type="NCBI Taxonomy" id="38284"/>
    <lineage>
        <taxon>Bacteria</taxon>
        <taxon>Bacillati</taxon>
        <taxon>Actinomycetota</taxon>
        <taxon>Actinomycetes</taxon>
        <taxon>Mycobacteriales</taxon>
        <taxon>Corynebacteriaceae</taxon>
        <taxon>Corynebacterium</taxon>
    </lineage>
</organism>
<comment type="caution">
    <text evidence="3">The sequence shown here is derived from an EMBL/GenBank/DDBJ whole genome shotgun (WGS) entry which is preliminary data.</text>
</comment>
<feature type="compositionally biased region" description="Basic and acidic residues" evidence="1">
    <location>
        <begin position="420"/>
        <end position="452"/>
    </location>
</feature>
<dbReference type="PANTHER" id="PTHR37814">
    <property type="entry name" value="CONSERVED MEMBRANE PROTEIN"/>
    <property type="match status" value="1"/>
</dbReference>
<feature type="transmembrane region" description="Helical" evidence="2">
    <location>
        <begin position="324"/>
        <end position="348"/>
    </location>
</feature>
<feature type="transmembrane region" description="Helical" evidence="2">
    <location>
        <begin position="260"/>
        <end position="287"/>
    </location>
</feature>
<feature type="transmembrane region" description="Helical" evidence="2">
    <location>
        <begin position="182"/>
        <end position="207"/>
    </location>
</feature>
<feature type="transmembrane region" description="Helical" evidence="2">
    <location>
        <begin position="41"/>
        <end position="64"/>
    </location>
</feature>
<feature type="transmembrane region" description="Helical" evidence="2">
    <location>
        <begin position="84"/>
        <end position="102"/>
    </location>
</feature>
<proteinExistence type="predicted"/>
<keyword evidence="2" id="KW-0472">Membrane</keyword>
<name>A0A2A4AG48_9CORY</name>
<feature type="transmembrane region" description="Helical" evidence="2">
    <location>
        <begin position="114"/>
        <end position="135"/>
    </location>
</feature>
<dbReference type="InterPro" id="IPR038728">
    <property type="entry name" value="YkvI-like"/>
</dbReference>
<feature type="transmembrane region" description="Helical" evidence="2">
    <location>
        <begin position="219"/>
        <end position="240"/>
    </location>
</feature>
<accession>A0A2A4AG48</accession>
<feature type="transmembrane region" description="Helical" evidence="2">
    <location>
        <begin position="299"/>
        <end position="318"/>
    </location>
</feature>
<dbReference type="Proteomes" id="UP000218690">
    <property type="component" value="Unassembled WGS sequence"/>
</dbReference>
<evidence type="ECO:0008006" key="5">
    <source>
        <dbReference type="Google" id="ProtNLM"/>
    </source>
</evidence>
<evidence type="ECO:0000313" key="3">
    <source>
        <dbReference type="EMBL" id="PCC81893.1"/>
    </source>
</evidence>
<keyword evidence="2" id="KW-0812">Transmembrane</keyword>
<evidence type="ECO:0000313" key="4">
    <source>
        <dbReference type="Proteomes" id="UP000218690"/>
    </source>
</evidence>
<dbReference type="AlphaFoldDB" id="A0A2A4AG48"/>
<keyword evidence="2" id="KW-1133">Transmembrane helix</keyword>
<protein>
    <recommendedName>
        <fullName evidence="5">Membrane protein YkvI</fullName>
    </recommendedName>
</protein>
<evidence type="ECO:0000256" key="1">
    <source>
        <dbReference type="SAM" id="MobiDB-lite"/>
    </source>
</evidence>
<evidence type="ECO:0000256" key="2">
    <source>
        <dbReference type="SAM" id="Phobius"/>
    </source>
</evidence>
<dbReference type="PANTHER" id="PTHR37814:SF1">
    <property type="entry name" value="MEMBRANE PROTEIN"/>
    <property type="match status" value="1"/>
</dbReference>
<dbReference type="EMBL" id="NWBP01000036">
    <property type="protein sequence ID" value="PCC81893.1"/>
    <property type="molecule type" value="Genomic_DNA"/>
</dbReference>
<feature type="transmembrane region" description="Helical" evidence="2">
    <location>
        <begin position="142"/>
        <end position="162"/>
    </location>
</feature>
<reference evidence="3 4" key="1">
    <citation type="submission" date="2017-09" db="EMBL/GenBank/DDBJ databases">
        <title>Draft Genome Sequence of Corynebacterium accolens AH4003.</title>
        <authorList>
            <person name="Chen Y."/>
            <person name="Oosthuysen W.F."/>
            <person name="Kelley S."/>
            <person name="Horswill A."/>
        </authorList>
    </citation>
    <scope>NUCLEOTIDE SEQUENCE [LARGE SCALE GENOMIC DNA]</scope>
    <source>
        <strain evidence="3 4">AH4003</strain>
    </source>
</reference>
<gene>
    <name evidence="3" type="ORF">COM45_11880</name>
</gene>